<sequence>MDRRLFMITLAAGVAASSHAEEAGPRYKLSARQLSADLAARFPVRLGIPGLAELVLRSPELLLRPSRNRAGASLLAEASGSALGPLPPGRLDLLFALRYQAQDRTLRAVQPELARLDVPGLAPQAQRGLQDLVMPWVQTLDAALVLHRFSAQELGLTDAMGFTPARLRVEEDGVALEFQPKRDLWGAGPPQAGEGQ</sequence>
<organism evidence="1 2">
    <name type="scientific">Ramlibacter aquaticus</name>
    <dbReference type="NCBI Taxonomy" id="2780094"/>
    <lineage>
        <taxon>Bacteria</taxon>
        <taxon>Pseudomonadati</taxon>
        <taxon>Pseudomonadota</taxon>
        <taxon>Betaproteobacteria</taxon>
        <taxon>Burkholderiales</taxon>
        <taxon>Comamonadaceae</taxon>
        <taxon>Ramlibacter</taxon>
    </lineage>
</organism>
<name>A0ABR9SKC3_9BURK</name>
<accession>A0ABR9SKC3</accession>
<reference evidence="1 2" key="1">
    <citation type="submission" date="2020-10" db="EMBL/GenBank/DDBJ databases">
        <title>Draft genome of Ramlibacter aquaticus LMG 30558.</title>
        <authorList>
            <person name="Props R."/>
        </authorList>
    </citation>
    <scope>NUCLEOTIDE SEQUENCE [LARGE SCALE GENOMIC DNA]</scope>
    <source>
        <strain evidence="1 2">LMG 30558</strain>
    </source>
</reference>
<protein>
    <submittedName>
        <fullName evidence="1">DUF1439 domain-containing protein</fullName>
    </submittedName>
</protein>
<dbReference type="Proteomes" id="UP000715965">
    <property type="component" value="Unassembled WGS sequence"/>
</dbReference>
<dbReference type="RefSeq" id="WP_193781904.1">
    <property type="nucleotide sequence ID" value="NZ_JADDOJ010000093.1"/>
</dbReference>
<evidence type="ECO:0000313" key="1">
    <source>
        <dbReference type="EMBL" id="MBE7942349.1"/>
    </source>
</evidence>
<comment type="caution">
    <text evidence="1">The sequence shown here is derived from an EMBL/GenBank/DDBJ whole genome shotgun (WGS) entry which is preliminary data.</text>
</comment>
<gene>
    <name evidence="1" type="ORF">IM725_17400</name>
</gene>
<proteinExistence type="predicted"/>
<evidence type="ECO:0000313" key="2">
    <source>
        <dbReference type="Proteomes" id="UP000715965"/>
    </source>
</evidence>
<keyword evidence="2" id="KW-1185">Reference proteome</keyword>
<dbReference type="EMBL" id="JADDOJ010000093">
    <property type="protein sequence ID" value="MBE7942349.1"/>
    <property type="molecule type" value="Genomic_DNA"/>
</dbReference>